<dbReference type="OrthoDB" id="9808770at2"/>
<dbReference type="Pfam" id="PF00155">
    <property type="entry name" value="Aminotran_1_2"/>
    <property type="match status" value="1"/>
</dbReference>
<dbReference type="AlphaFoldDB" id="A0A418NFY3"/>
<dbReference type="PANTHER" id="PTHR43510:SF1">
    <property type="entry name" value="AMINOTRANSFERASE FUNCTION, HYPOTHETICAL (EUROFUNG)"/>
    <property type="match status" value="1"/>
</dbReference>
<dbReference type="Gene3D" id="3.40.640.10">
    <property type="entry name" value="Type I PLP-dependent aspartate aminotransferase-like (Major domain)"/>
    <property type="match status" value="1"/>
</dbReference>
<dbReference type="InterPro" id="IPR004839">
    <property type="entry name" value="Aminotransferase_I/II_large"/>
</dbReference>
<name>A0A418NFY3_9SPHN</name>
<dbReference type="PANTHER" id="PTHR43510">
    <property type="entry name" value="AMINOTRANSFERASE FUNCTION, HYPOTHETICAL (EUROFUNG)"/>
    <property type="match status" value="1"/>
</dbReference>
<dbReference type="InterPro" id="IPR015421">
    <property type="entry name" value="PyrdxlP-dep_Trfase_major"/>
</dbReference>
<dbReference type="CDD" id="cd00609">
    <property type="entry name" value="AAT_like"/>
    <property type="match status" value="1"/>
</dbReference>
<dbReference type="EMBL" id="QXFK01000018">
    <property type="protein sequence ID" value="RIV76837.1"/>
    <property type="molecule type" value="Genomic_DNA"/>
</dbReference>
<evidence type="ECO:0000313" key="2">
    <source>
        <dbReference type="EMBL" id="RIV76837.1"/>
    </source>
</evidence>
<keyword evidence="2" id="KW-0032">Aminotransferase</keyword>
<dbReference type="InterPro" id="IPR015422">
    <property type="entry name" value="PyrdxlP-dep_Trfase_small"/>
</dbReference>
<keyword evidence="3" id="KW-1185">Reference proteome</keyword>
<dbReference type="GO" id="GO:0008483">
    <property type="term" value="F:transaminase activity"/>
    <property type="evidence" value="ECO:0007669"/>
    <property type="project" value="UniProtKB-KW"/>
</dbReference>
<protein>
    <submittedName>
        <fullName evidence="2">Pyridoxal phosphate-dependent aminotransferase</fullName>
    </submittedName>
</protein>
<accession>A0A418NFY3</accession>
<reference evidence="2 3" key="1">
    <citation type="submission" date="2018-08" db="EMBL/GenBank/DDBJ databases">
        <title>Altererythrobacter sp.Ery1 and Ery12, the genome sequencing of novel strains in genus Alterythrobacter.</title>
        <authorList>
            <person name="Cheng H."/>
            <person name="Wu Y.-H."/>
            <person name="Fang C."/>
            <person name="Xu X.-W."/>
        </authorList>
    </citation>
    <scope>NUCLEOTIDE SEQUENCE [LARGE SCALE GENOMIC DNA]</scope>
    <source>
        <strain evidence="2 3">Ery1</strain>
    </source>
</reference>
<evidence type="ECO:0000259" key="1">
    <source>
        <dbReference type="Pfam" id="PF00155"/>
    </source>
</evidence>
<comment type="caution">
    <text evidence="2">The sequence shown here is derived from an EMBL/GenBank/DDBJ whole genome shotgun (WGS) entry which is preliminary data.</text>
</comment>
<dbReference type="InterPro" id="IPR015424">
    <property type="entry name" value="PyrdxlP-dep_Trfase"/>
</dbReference>
<keyword evidence="2" id="KW-0808">Transferase</keyword>
<dbReference type="GO" id="GO:0030170">
    <property type="term" value="F:pyridoxal phosphate binding"/>
    <property type="evidence" value="ECO:0007669"/>
    <property type="project" value="InterPro"/>
</dbReference>
<feature type="domain" description="Aminotransferase class I/classII large" evidence="1">
    <location>
        <begin position="84"/>
        <end position="384"/>
    </location>
</feature>
<evidence type="ECO:0000313" key="3">
    <source>
        <dbReference type="Proteomes" id="UP000285092"/>
    </source>
</evidence>
<dbReference type="RefSeq" id="WP_119513895.1">
    <property type="nucleotide sequence ID" value="NZ_QXFK01000018.1"/>
</dbReference>
<dbReference type="Proteomes" id="UP000285092">
    <property type="component" value="Unassembled WGS sequence"/>
</dbReference>
<proteinExistence type="predicted"/>
<sequence>MIRFDQDAPGGGPGEALPAPRFGSYSQWVRDVIRKVRSERNLLISLFESSVPEPVELLHEIIREAFGETVTTRYASAFAGGNPYVIDQLAARYKVERERVLCTTGATGALSLLYRALLAPGDRILVETPGFDLFDTVARSLNKPVDRFRRRGDDFTIDPDEVEHAMTPQTRLILLSNLHNPSGMAIAPEALAAIARMAEARGAVVVVDEVYGEYAGSEFNPAAAGTWSPALVSVSSLTKIWGLSTLRCGWIVAHPSVMEPVRALNREVEFGISNLAHAVAALVLEQRNRFESYREDVLQQARPIIESYHAHWLAEGLMAGRLPPHGCIAFPRAVGIDNTEHFSEWLADRCGVVVVPGEHFGAPGHIRIGFAQASADVDYGLQALTDGLKRYRAHGEHRRGRG</sequence>
<dbReference type="SUPFAM" id="SSF53383">
    <property type="entry name" value="PLP-dependent transferases"/>
    <property type="match status" value="1"/>
</dbReference>
<dbReference type="Gene3D" id="3.90.1150.10">
    <property type="entry name" value="Aspartate Aminotransferase, domain 1"/>
    <property type="match status" value="1"/>
</dbReference>
<gene>
    <name evidence="2" type="ORF">D2V04_11830</name>
</gene>
<organism evidence="2 3">
    <name type="scientific">Pelagerythrobacter aerophilus</name>
    <dbReference type="NCBI Taxonomy" id="2306995"/>
    <lineage>
        <taxon>Bacteria</taxon>
        <taxon>Pseudomonadati</taxon>
        <taxon>Pseudomonadota</taxon>
        <taxon>Alphaproteobacteria</taxon>
        <taxon>Sphingomonadales</taxon>
        <taxon>Erythrobacteraceae</taxon>
        <taxon>Pelagerythrobacter</taxon>
    </lineage>
</organism>